<dbReference type="SUPFAM" id="SSF47384">
    <property type="entry name" value="Homodimeric domain of signal transducing histidine kinase"/>
    <property type="match status" value="1"/>
</dbReference>
<dbReference type="InterPro" id="IPR003594">
    <property type="entry name" value="HATPase_dom"/>
</dbReference>
<evidence type="ECO:0000259" key="9">
    <source>
        <dbReference type="PROSITE" id="PS50109"/>
    </source>
</evidence>
<dbReference type="CDD" id="cd00130">
    <property type="entry name" value="PAS"/>
    <property type="match status" value="1"/>
</dbReference>
<dbReference type="SUPFAM" id="SSF55874">
    <property type="entry name" value="ATPase domain of HSP90 chaperone/DNA topoisomerase II/histidine kinase"/>
    <property type="match status" value="1"/>
</dbReference>
<evidence type="ECO:0000256" key="3">
    <source>
        <dbReference type="ARBA" id="ARBA00022553"/>
    </source>
</evidence>
<evidence type="ECO:0000256" key="2">
    <source>
        <dbReference type="ARBA" id="ARBA00012438"/>
    </source>
</evidence>
<protein>
    <recommendedName>
        <fullName evidence="2">histidine kinase</fullName>
        <ecNumber evidence="2">2.7.13.3</ecNumber>
    </recommendedName>
</protein>
<dbReference type="Gene3D" id="3.30.450.20">
    <property type="entry name" value="PAS domain"/>
    <property type="match status" value="1"/>
</dbReference>
<feature type="domain" description="PAS" evidence="10">
    <location>
        <begin position="84"/>
        <end position="154"/>
    </location>
</feature>
<dbReference type="CDD" id="cd00075">
    <property type="entry name" value="HATPase"/>
    <property type="match status" value="1"/>
</dbReference>
<dbReference type="InterPro" id="IPR005467">
    <property type="entry name" value="His_kinase_dom"/>
</dbReference>
<dbReference type="InterPro" id="IPR036097">
    <property type="entry name" value="HisK_dim/P_sf"/>
</dbReference>
<keyword evidence="3" id="KW-0597">Phosphoprotein</keyword>
<evidence type="ECO:0000256" key="5">
    <source>
        <dbReference type="ARBA" id="ARBA00022741"/>
    </source>
</evidence>
<evidence type="ECO:0000256" key="8">
    <source>
        <dbReference type="ARBA" id="ARBA00023012"/>
    </source>
</evidence>
<keyword evidence="7" id="KW-0067">ATP-binding</keyword>
<evidence type="ECO:0000256" key="4">
    <source>
        <dbReference type="ARBA" id="ARBA00022679"/>
    </source>
</evidence>
<dbReference type="eggNOG" id="COG3852">
    <property type="taxonomic scope" value="Bacteria"/>
</dbReference>
<dbReference type="PANTHER" id="PTHR43065">
    <property type="entry name" value="SENSOR HISTIDINE KINASE"/>
    <property type="match status" value="1"/>
</dbReference>
<dbReference type="Pfam" id="PF13426">
    <property type="entry name" value="PAS_9"/>
    <property type="match status" value="1"/>
</dbReference>
<accession>G7WE93</accession>
<dbReference type="NCBIfam" id="TIGR00229">
    <property type="entry name" value="sensory_box"/>
    <property type="match status" value="1"/>
</dbReference>
<dbReference type="InterPro" id="IPR000014">
    <property type="entry name" value="PAS"/>
</dbReference>
<dbReference type="EC" id="2.7.13.3" evidence="2"/>
<keyword evidence="5" id="KW-0547">Nucleotide-binding</keyword>
<keyword evidence="12" id="KW-1185">Reference proteome</keyword>
<dbReference type="Gene3D" id="3.30.565.10">
    <property type="entry name" value="Histidine kinase-like ATPase, C-terminal domain"/>
    <property type="match status" value="1"/>
</dbReference>
<reference evidence="11 12" key="2">
    <citation type="journal article" date="2012" name="J. Bacteriol.">
        <title>Complete genome sequences of Desulfosporosinus orientis DSM765T, Desulfosporosinus youngiae DSM17734T, Desulfosporosinus meridiei DSM13257T, and Desulfosporosinus acidiphilus DSM22704T.</title>
        <authorList>
            <person name="Pester M."/>
            <person name="Brambilla E."/>
            <person name="Alazard D."/>
            <person name="Rattei T."/>
            <person name="Weinmaier T."/>
            <person name="Han J."/>
            <person name="Lucas S."/>
            <person name="Lapidus A."/>
            <person name="Cheng J.F."/>
            <person name="Goodwin L."/>
            <person name="Pitluck S."/>
            <person name="Peters L."/>
            <person name="Ovchinnikova G."/>
            <person name="Teshima H."/>
            <person name="Detter J.C."/>
            <person name="Han C.S."/>
            <person name="Tapia R."/>
            <person name="Land M.L."/>
            <person name="Hauser L."/>
            <person name="Kyrpides N.C."/>
            <person name="Ivanova N.N."/>
            <person name="Pagani I."/>
            <person name="Huntmann M."/>
            <person name="Wei C.L."/>
            <person name="Davenport K.W."/>
            <person name="Daligault H."/>
            <person name="Chain P.S."/>
            <person name="Chen A."/>
            <person name="Mavromatis K."/>
            <person name="Markowitz V."/>
            <person name="Szeto E."/>
            <person name="Mikhailova N."/>
            <person name="Pati A."/>
            <person name="Wagner M."/>
            <person name="Woyke T."/>
            <person name="Ollivier B."/>
            <person name="Klenk H.P."/>
            <person name="Spring S."/>
            <person name="Loy A."/>
        </authorList>
    </citation>
    <scope>NUCLEOTIDE SEQUENCE [LARGE SCALE GENOMIC DNA]</scope>
    <source>
        <strain evidence="12">ATCC 19365 / DSM 765 / NCIMB 8382 / VKM B-1628</strain>
    </source>
</reference>
<proteinExistence type="predicted"/>
<name>G7WE93_DESOD</name>
<dbReference type="SUPFAM" id="SSF55785">
    <property type="entry name" value="PYP-like sensor domain (PAS domain)"/>
    <property type="match status" value="1"/>
</dbReference>
<evidence type="ECO:0000259" key="10">
    <source>
        <dbReference type="PROSITE" id="PS50112"/>
    </source>
</evidence>
<dbReference type="GO" id="GO:0005524">
    <property type="term" value="F:ATP binding"/>
    <property type="evidence" value="ECO:0007669"/>
    <property type="project" value="UniProtKB-KW"/>
</dbReference>
<dbReference type="SMART" id="SM00091">
    <property type="entry name" value="PAS"/>
    <property type="match status" value="1"/>
</dbReference>
<dbReference type="InterPro" id="IPR003661">
    <property type="entry name" value="HisK_dim/P_dom"/>
</dbReference>
<dbReference type="GO" id="GO:0000155">
    <property type="term" value="F:phosphorelay sensor kinase activity"/>
    <property type="evidence" value="ECO:0007669"/>
    <property type="project" value="InterPro"/>
</dbReference>
<dbReference type="SMART" id="SM00388">
    <property type="entry name" value="HisKA"/>
    <property type="match status" value="1"/>
</dbReference>
<dbReference type="HOGENOM" id="CLU_000445_114_39_9"/>
<dbReference type="KEGG" id="dor:Desor_4665"/>
<evidence type="ECO:0000256" key="7">
    <source>
        <dbReference type="ARBA" id="ARBA00022840"/>
    </source>
</evidence>
<dbReference type="CDD" id="cd00082">
    <property type="entry name" value="HisKA"/>
    <property type="match status" value="1"/>
</dbReference>
<keyword evidence="6" id="KW-0418">Kinase</keyword>
<organism evidence="11 12">
    <name type="scientific">Desulfosporosinus orientis (strain ATCC 19365 / DSM 765 / NCIMB 8382 / VKM B-1628 / Singapore I)</name>
    <name type="common">Desulfotomaculum orientis</name>
    <dbReference type="NCBI Taxonomy" id="768706"/>
    <lineage>
        <taxon>Bacteria</taxon>
        <taxon>Bacillati</taxon>
        <taxon>Bacillota</taxon>
        <taxon>Clostridia</taxon>
        <taxon>Eubacteriales</taxon>
        <taxon>Desulfitobacteriaceae</taxon>
        <taxon>Desulfosporosinus</taxon>
    </lineage>
</organism>
<gene>
    <name evidence="11" type="ordered locus">Desor_4665</name>
</gene>
<dbReference type="STRING" id="768706.Desor_4665"/>
<evidence type="ECO:0000256" key="6">
    <source>
        <dbReference type="ARBA" id="ARBA00022777"/>
    </source>
</evidence>
<comment type="catalytic activity">
    <reaction evidence="1">
        <text>ATP + protein L-histidine = ADP + protein N-phospho-L-histidine.</text>
        <dbReference type="EC" id="2.7.13.3"/>
    </reaction>
</comment>
<feature type="domain" description="Histidine kinase" evidence="9">
    <location>
        <begin position="214"/>
        <end position="419"/>
    </location>
</feature>
<dbReference type="SMART" id="SM00387">
    <property type="entry name" value="HATPase_c"/>
    <property type="match status" value="1"/>
</dbReference>
<evidence type="ECO:0000256" key="1">
    <source>
        <dbReference type="ARBA" id="ARBA00000085"/>
    </source>
</evidence>
<evidence type="ECO:0000313" key="11">
    <source>
        <dbReference type="EMBL" id="AET70069.1"/>
    </source>
</evidence>
<dbReference type="PANTHER" id="PTHR43065:SF10">
    <property type="entry name" value="PEROXIDE STRESS-ACTIVATED HISTIDINE KINASE MAK3"/>
    <property type="match status" value="1"/>
</dbReference>
<dbReference type="Gene3D" id="1.10.287.130">
    <property type="match status" value="1"/>
</dbReference>
<dbReference type="PATRIC" id="fig|768706.3.peg.4743"/>
<evidence type="ECO:0000313" key="12">
    <source>
        <dbReference type="Proteomes" id="UP000006346"/>
    </source>
</evidence>
<dbReference type="InterPro" id="IPR036890">
    <property type="entry name" value="HATPase_C_sf"/>
</dbReference>
<dbReference type="PROSITE" id="PS50112">
    <property type="entry name" value="PAS"/>
    <property type="match status" value="1"/>
</dbReference>
<dbReference type="AlphaFoldDB" id="G7WE93"/>
<sequence length="436" mass="49041">MGEKCIGNFMMENTMFDDWKNEIPFSTTNLSKPSLALIQVNESSVLNGRVSSGKNITCKEDCRVYPNSLNQGCIKFEGARRRYILKKYCLLFENSPDIFLLIDLQGNILEGNKAALAAYGFTREELNTMKVRDLRTAETRGLIKQQIHEAYHNGIVFETEHVRKNGERFPVEVRSFRFETILLSCVQDISRRRQGEAEALKNESIKVIGKVAAGLAHEIRNTISGVHGFLQLAEDGVISPEQFLENAGFMLEELNHANFVISELILTDPNRCMNLEIKNLNQIIIGMSPALQTIAMAQGKTLDIHLEELPEILLDEFEIQKLIRNLINNALESLDKGGQVSIRTCRDVNALSLIIRDNGSGINTDIINQLGTPFLTTKKNRIGLGLVICQSIVIRHNADITIESNPLGTNIRVRFNIPPAAEQHRKPGLLQREDYD</sequence>
<dbReference type="Proteomes" id="UP000006346">
    <property type="component" value="Chromosome"/>
</dbReference>
<keyword evidence="8" id="KW-0902">Two-component regulatory system</keyword>
<keyword evidence="4" id="KW-0808">Transferase</keyword>
<dbReference type="InterPro" id="IPR035965">
    <property type="entry name" value="PAS-like_dom_sf"/>
</dbReference>
<dbReference type="EMBL" id="CP003108">
    <property type="protein sequence ID" value="AET70069.1"/>
    <property type="molecule type" value="Genomic_DNA"/>
</dbReference>
<dbReference type="Pfam" id="PF02518">
    <property type="entry name" value="HATPase_c"/>
    <property type="match status" value="1"/>
</dbReference>
<dbReference type="PROSITE" id="PS50109">
    <property type="entry name" value="HIS_KIN"/>
    <property type="match status" value="1"/>
</dbReference>
<reference evidence="12" key="1">
    <citation type="submission" date="2011-11" db="EMBL/GenBank/DDBJ databases">
        <title>Complete sequence of Desulfosporosinus orientis DSM 765.</title>
        <authorList>
            <person name="Lucas S."/>
            <person name="Han J."/>
            <person name="Lapidus A."/>
            <person name="Cheng J.-F."/>
            <person name="Goodwin L."/>
            <person name="Pitluck S."/>
            <person name="Peters L."/>
            <person name="Ovchinnikova G."/>
            <person name="Teshima H."/>
            <person name="Detter J.C."/>
            <person name="Han C."/>
            <person name="Tapia R."/>
            <person name="Land M."/>
            <person name="Hauser L."/>
            <person name="Kyrpides N."/>
            <person name="Ivanova N."/>
            <person name="Pagani I."/>
            <person name="Pester M."/>
            <person name="Spring S."/>
            <person name="Ollivier B."/>
            <person name="Rattei T."/>
            <person name="Klenk H.-P."/>
            <person name="Wagner M."/>
            <person name="Loy A."/>
            <person name="Woyke T."/>
        </authorList>
    </citation>
    <scope>NUCLEOTIDE SEQUENCE [LARGE SCALE GENOMIC DNA]</scope>
    <source>
        <strain evidence="12">ATCC 19365 / DSM 765 / NCIMB 8382 / VKM B-1628</strain>
    </source>
</reference>